<name>A0A316VFQ5_9BASI</name>
<evidence type="ECO:0000313" key="6">
    <source>
        <dbReference type="EMBL" id="PWN36449.1"/>
    </source>
</evidence>
<organism evidence="6 7">
    <name type="scientific">Meira miltonrushii</name>
    <dbReference type="NCBI Taxonomy" id="1280837"/>
    <lineage>
        <taxon>Eukaryota</taxon>
        <taxon>Fungi</taxon>
        <taxon>Dikarya</taxon>
        <taxon>Basidiomycota</taxon>
        <taxon>Ustilaginomycotina</taxon>
        <taxon>Exobasidiomycetes</taxon>
        <taxon>Exobasidiales</taxon>
        <taxon>Brachybasidiaceae</taxon>
        <taxon>Meira</taxon>
    </lineage>
</organism>
<feature type="transmembrane region" description="Helical" evidence="5">
    <location>
        <begin position="32"/>
        <end position="51"/>
    </location>
</feature>
<dbReference type="GO" id="GO:0005886">
    <property type="term" value="C:plasma membrane"/>
    <property type="evidence" value="ECO:0007669"/>
    <property type="project" value="TreeGrafter"/>
</dbReference>
<feature type="transmembrane region" description="Helical" evidence="5">
    <location>
        <begin position="267"/>
        <end position="288"/>
    </location>
</feature>
<dbReference type="Proteomes" id="UP000245771">
    <property type="component" value="Unassembled WGS sequence"/>
</dbReference>
<dbReference type="AlphaFoldDB" id="A0A316VFQ5"/>
<dbReference type="InParanoid" id="A0A316VFQ5"/>
<comment type="subcellular location">
    <subcellularLocation>
        <location evidence="1">Membrane</location>
        <topology evidence="1">Multi-pass membrane protein</topology>
    </subcellularLocation>
</comment>
<dbReference type="GeneID" id="37021571"/>
<dbReference type="RefSeq" id="XP_025356751.1">
    <property type="nucleotide sequence ID" value="XM_025499790.1"/>
</dbReference>
<evidence type="ECO:0000256" key="5">
    <source>
        <dbReference type="SAM" id="Phobius"/>
    </source>
</evidence>
<evidence type="ECO:0000313" key="7">
    <source>
        <dbReference type="Proteomes" id="UP000245771"/>
    </source>
</evidence>
<feature type="transmembrane region" description="Helical" evidence="5">
    <location>
        <begin position="323"/>
        <end position="344"/>
    </location>
</feature>
<dbReference type="OrthoDB" id="5376138at2759"/>
<evidence type="ECO:0000256" key="1">
    <source>
        <dbReference type="ARBA" id="ARBA00004141"/>
    </source>
</evidence>
<dbReference type="GO" id="GO:0022857">
    <property type="term" value="F:transmembrane transporter activity"/>
    <property type="evidence" value="ECO:0007669"/>
    <property type="project" value="InterPro"/>
</dbReference>
<dbReference type="EMBL" id="KZ819602">
    <property type="protein sequence ID" value="PWN36449.1"/>
    <property type="molecule type" value="Genomic_DNA"/>
</dbReference>
<reference evidence="6 7" key="1">
    <citation type="journal article" date="2018" name="Mol. Biol. Evol.">
        <title>Broad Genomic Sampling Reveals a Smut Pathogenic Ancestry of the Fungal Clade Ustilaginomycotina.</title>
        <authorList>
            <person name="Kijpornyongpan T."/>
            <person name="Mondo S.J."/>
            <person name="Barry K."/>
            <person name="Sandor L."/>
            <person name="Lee J."/>
            <person name="Lipzen A."/>
            <person name="Pangilinan J."/>
            <person name="LaButti K."/>
            <person name="Hainaut M."/>
            <person name="Henrissat B."/>
            <person name="Grigoriev I.V."/>
            <person name="Spatafora J.W."/>
            <person name="Aime M.C."/>
        </authorList>
    </citation>
    <scope>NUCLEOTIDE SEQUENCE [LARGE SCALE GENOMIC DNA]</scope>
    <source>
        <strain evidence="6 7">MCA 3882</strain>
    </source>
</reference>
<keyword evidence="7" id="KW-1185">Reference proteome</keyword>
<keyword evidence="3 5" id="KW-1133">Transmembrane helix</keyword>
<dbReference type="SUPFAM" id="SSF103473">
    <property type="entry name" value="MFS general substrate transporter"/>
    <property type="match status" value="1"/>
</dbReference>
<evidence type="ECO:0000256" key="3">
    <source>
        <dbReference type="ARBA" id="ARBA00022989"/>
    </source>
</evidence>
<evidence type="ECO:0000256" key="4">
    <source>
        <dbReference type="ARBA" id="ARBA00023136"/>
    </source>
</evidence>
<keyword evidence="4 5" id="KW-0472">Membrane</keyword>
<accession>A0A316VFQ5</accession>
<dbReference type="Pfam" id="PF07690">
    <property type="entry name" value="MFS_1"/>
    <property type="match status" value="1"/>
</dbReference>
<dbReference type="PANTHER" id="PTHR23502:SF134">
    <property type="entry name" value="MAJOR FACILITATOR SUPERFAMILY (MFS) PROFILE DOMAIN-CONTAINING PROTEIN-RELATED"/>
    <property type="match status" value="1"/>
</dbReference>
<dbReference type="InterPro" id="IPR036259">
    <property type="entry name" value="MFS_trans_sf"/>
</dbReference>
<dbReference type="STRING" id="1280837.A0A316VFQ5"/>
<feature type="transmembrane region" description="Helical" evidence="5">
    <location>
        <begin position="71"/>
        <end position="89"/>
    </location>
</feature>
<dbReference type="InterPro" id="IPR011701">
    <property type="entry name" value="MFS"/>
</dbReference>
<evidence type="ECO:0000256" key="2">
    <source>
        <dbReference type="ARBA" id="ARBA00022692"/>
    </source>
</evidence>
<sequence length="424" mass="47397">MPESRIDQSRSIAWKYDQNNTRSWNRIKKWKATITACYMSSLISVAASAYSQAMDGIQADLHSSQLLKVSGISFFTFAVAIFPTILAPLGEQFGRRPVYNIQTVLISRFICGAMGSAGSTMVGGTLSDIWEPEERQVPMALFALSALLGFSWAGGLTSWRWIFWVVLILAAPSFLVILLFFRQESLTREMREKIRQMQMSAEADQNSSFGRNSKRMLKPLFFLATEPITLMLSLWIAFAWGTLYLFLESVPMVFAPYDFTHDNKSRGLSFAGIGIGALIGFALHILILRTRKPVTKPEQRLFEACVGAIVFPPDKIHWILPQIGTSVIMIGLFLVYICVFDYFADCYGSYTSSATAAQSLLRNILATALPLIADKMYHTLTFPWASSLLGFCALVLASAPYLLLWKGKLLRERSLFASNQLGCL</sequence>
<feature type="transmembrane region" description="Helical" evidence="5">
    <location>
        <begin position="384"/>
        <end position="404"/>
    </location>
</feature>
<protein>
    <submittedName>
        <fullName evidence="6">MFS general substrate transporter</fullName>
    </submittedName>
</protein>
<dbReference type="Gene3D" id="1.20.1250.20">
    <property type="entry name" value="MFS general substrate transporter like domains"/>
    <property type="match status" value="1"/>
</dbReference>
<gene>
    <name evidence="6" type="ORF">FA14DRAFT_162897</name>
</gene>
<keyword evidence="2 5" id="KW-0812">Transmembrane</keyword>
<feature type="transmembrane region" description="Helical" evidence="5">
    <location>
        <begin position="220"/>
        <end position="247"/>
    </location>
</feature>
<dbReference type="PANTHER" id="PTHR23502">
    <property type="entry name" value="MAJOR FACILITATOR SUPERFAMILY"/>
    <property type="match status" value="1"/>
</dbReference>
<proteinExistence type="predicted"/>
<feature type="transmembrane region" description="Helical" evidence="5">
    <location>
        <begin position="161"/>
        <end position="181"/>
    </location>
</feature>